<sequence>MKIFDAHLHIIDQRFPLIPNQGYLPDYFSCADYLKSIDQLKVAGGVIVSGSFQGFDQSYLIDAIKTLGENFVGVTQLPPDTSDEDIIKLNESGVRALRFNINRGGLEIINEMEYFAKRVHELVNWHTELYIDSKQLPEITATVEKLPAVSIDHLGLSKAGLKNVLSLAAQGVRVKATGFGRLDFDPAKAIRSIYAVNPDALMFGTDLPSTRAERPFQLSDVDMIMNTLEETQAEKVLYKNTLEWYIK</sequence>
<dbReference type="RefSeq" id="WP_039235854.1">
    <property type="nucleotide sequence ID" value="NZ_JWIR02000071.1"/>
</dbReference>
<dbReference type="InterPro" id="IPR052358">
    <property type="entry name" value="Aro_Compnd_Degr_Hydrolases"/>
</dbReference>
<organism evidence="2 3">
    <name type="scientific">Bacillus thermotolerans</name>
    <name type="common">Quasibacillus thermotolerans</name>
    <dbReference type="NCBI Taxonomy" id="1221996"/>
    <lineage>
        <taxon>Bacteria</taxon>
        <taxon>Bacillati</taxon>
        <taxon>Bacillota</taxon>
        <taxon>Bacilli</taxon>
        <taxon>Bacillales</taxon>
        <taxon>Bacillaceae</taxon>
        <taxon>Bacillus</taxon>
    </lineage>
</organism>
<dbReference type="EMBL" id="JWIR02000071">
    <property type="protein sequence ID" value="KKB35557.1"/>
    <property type="molecule type" value="Genomic_DNA"/>
</dbReference>
<accession>A0A0F5HRZ8</accession>
<comment type="caution">
    <text evidence="2">The sequence shown here is derived from an EMBL/GenBank/DDBJ whole genome shotgun (WGS) entry which is preliminary data.</text>
</comment>
<proteinExistence type="predicted"/>
<dbReference type="InterPro" id="IPR032466">
    <property type="entry name" value="Metal_Hydrolase"/>
</dbReference>
<dbReference type="AlphaFoldDB" id="A0A0F5HRZ8"/>
<dbReference type="Proteomes" id="UP000031563">
    <property type="component" value="Unassembled WGS sequence"/>
</dbReference>
<dbReference type="OrthoDB" id="9787654at2"/>
<accession>A0A0F5HRU3</accession>
<dbReference type="STRING" id="1221996.QY95_03410"/>
<evidence type="ECO:0000313" key="3">
    <source>
        <dbReference type="Proteomes" id="UP000031563"/>
    </source>
</evidence>
<evidence type="ECO:0000313" key="2">
    <source>
        <dbReference type="EMBL" id="KKB35557.1"/>
    </source>
</evidence>
<dbReference type="SUPFAM" id="SSF51556">
    <property type="entry name" value="Metallo-dependent hydrolases"/>
    <property type="match status" value="1"/>
</dbReference>
<dbReference type="Pfam" id="PF04909">
    <property type="entry name" value="Amidohydro_2"/>
    <property type="match status" value="1"/>
</dbReference>
<evidence type="ECO:0000259" key="1">
    <source>
        <dbReference type="Pfam" id="PF04909"/>
    </source>
</evidence>
<protein>
    <submittedName>
        <fullName evidence="2">(2-pyrone-4,6-)dicarboxylic acid hydrolase</fullName>
    </submittedName>
</protein>
<gene>
    <name evidence="2" type="ORF">QY95_03410</name>
</gene>
<keyword evidence="2" id="KW-0378">Hydrolase</keyword>
<dbReference type="PANTHER" id="PTHR35563">
    <property type="entry name" value="BARREL METAL-DEPENDENT HYDROLASE, PUTATIVE (AFU_ORTHOLOGUE AFUA_1G16240)-RELATED"/>
    <property type="match status" value="1"/>
</dbReference>
<reference evidence="2" key="1">
    <citation type="submission" date="2015-02" db="EMBL/GenBank/DDBJ databases">
        <title>Genome Assembly of Bacillaceae bacterium MTCC 8252.</title>
        <authorList>
            <person name="Verma A."/>
            <person name="Khatri I."/>
            <person name="Mual P."/>
            <person name="Subramanian S."/>
            <person name="Krishnamurthi S."/>
        </authorList>
    </citation>
    <scope>NUCLEOTIDE SEQUENCE [LARGE SCALE GENOMIC DNA]</scope>
    <source>
        <strain evidence="2">MTCC 8252</strain>
    </source>
</reference>
<dbReference type="GO" id="GO:0016787">
    <property type="term" value="F:hydrolase activity"/>
    <property type="evidence" value="ECO:0007669"/>
    <property type="project" value="UniProtKB-KW"/>
</dbReference>
<keyword evidence="3" id="KW-1185">Reference proteome</keyword>
<dbReference type="InterPro" id="IPR006680">
    <property type="entry name" value="Amidohydro-rel"/>
</dbReference>
<dbReference type="PANTHER" id="PTHR35563:SF2">
    <property type="entry name" value="BARREL METAL-DEPENDENT HYDROLASE, PUTATIVE (AFU_ORTHOLOGUE AFUA_1G16240)-RELATED"/>
    <property type="match status" value="1"/>
</dbReference>
<dbReference type="Gene3D" id="3.20.20.140">
    <property type="entry name" value="Metal-dependent hydrolases"/>
    <property type="match status" value="1"/>
</dbReference>
<feature type="domain" description="Amidohydrolase-related" evidence="1">
    <location>
        <begin position="5"/>
        <end position="245"/>
    </location>
</feature>
<name>A0A0F5HRZ8_BACTR</name>